<dbReference type="EMBL" id="PVNG01000003">
    <property type="protein sequence ID" value="PRX68463.1"/>
    <property type="molecule type" value="Genomic_DNA"/>
</dbReference>
<gene>
    <name evidence="3" type="ORF">B0I32_103424</name>
</gene>
<dbReference type="InterPro" id="IPR058407">
    <property type="entry name" value="DUF8094"/>
</dbReference>
<keyword evidence="4" id="KW-1185">Reference proteome</keyword>
<accession>A0A2T0N7C5</accession>
<evidence type="ECO:0000259" key="2">
    <source>
        <dbReference type="Pfam" id="PF26366"/>
    </source>
</evidence>
<evidence type="ECO:0000313" key="3">
    <source>
        <dbReference type="EMBL" id="PRX68463.1"/>
    </source>
</evidence>
<dbReference type="AlphaFoldDB" id="A0A2T0N7C5"/>
<organism evidence="3 4">
    <name type="scientific">Nonomuraea fuscirosea</name>
    <dbReference type="NCBI Taxonomy" id="1291556"/>
    <lineage>
        <taxon>Bacteria</taxon>
        <taxon>Bacillati</taxon>
        <taxon>Actinomycetota</taxon>
        <taxon>Actinomycetes</taxon>
        <taxon>Streptosporangiales</taxon>
        <taxon>Streptosporangiaceae</taxon>
        <taxon>Nonomuraea</taxon>
    </lineage>
</organism>
<feature type="region of interest" description="Disordered" evidence="1">
    <location>
        <begin position="17"/>
        <end position="44"/>
    </location>
</feature>
<comment type="caution">
    <text evidence="3">The sequence shown here is derived from an EMBL/GenBank/DDBJ whole genome shotgun (WGS) entry which is preliminary data.</text>
</comment>
<proteinExistence type="predicted"/>
<name>A0A2T0N7C5_9ACTN</name>
<sequence>MLALAAGLLAGATACSGGAPPAPTKAAESGTARPSPSAQEPAVTREEAADAFAEFIATDDLLRVKSELRGRLQQAKDLTVGGQAALTVAAYSATDYAPPRYRWGTPTLLVPRFAPGERAPWFSALVTRDEQPTIVTFAKSGDNWQFSSAARLLPGQEMPPVALDADGYATAVAADDKSVTISPQFMGPVHASVAETGKSGVTAGLLAPGPYTTEVAEQIATLRGDAKFNELSYDSIFSADNYPVYGLRTENGGALIQYSLSRTSTTKNMVDKSYKIPVPEEASRYLTGGTVRLSLKLTEVHQYATLVPPLTAPAAAAVIAHDGGLTGAVGQ</sequence>
<dbReference type="Pfam" id="PF26366">
    <property type="entry name" value="DUF8094"/>
    <property type="match status" value="1"/>
</dbReference>
<evidence type="ECO:0000256" key="1">
    <source>
        <dbReference type="SAM" id="MobiDB-lite"/>
    </source>
</evidence>
<dbReference type="Proteomes" id="UP000238312">
    <property type="component" value="Unassembled WGS sequence"/>
</dbReference>
<protein>
    <recommendedName>
        <fullName evidence="2">DUF8094 domain-containing protein</fullName>
    </recommendedName>
</protein>
<reference evidence="3 4" key="1">
    <citation type="submission" date="2018-03" db="EMBL/GenBank/DDBJ databases">
        <title>Genomic Encyclopedia of Type Strains, Phase III (KMG-III): the genomes of soil and plant-associated and newly described type strains.</title>
        <authorList>
            <person name="Whitman W."/>
        </authorList>
    </citation>
    <scope>NUCLEOTIDE SEQUENCE [LARGE SCALE GENOMIC DNA]</scope>
    <source>
        <strain evidence="3 4">CGMCC 4.7104</strain>
    </source>
</reference>
<evidence type="ECO:0000313" key="4">
    <source>
        <dbReference type="Proteomes" id="UP000238312"/>
    </source>
</evidence>
<feature type="domain" description="DUF8094" evidence="2">
    <location>
        <begin position="40"/>
        <end position="328"/>
    </location>
</feature>